<evidence type="ECO:0000313" key="1">
    <source>
        <dbReference type="EMBL" id="KDE39267.1"/>
    </source>
</evidence>
<dbReference type="RefSeq" id="WP_036548173.1">
    <property type="nucleotide sequence ID" value="NZ_JMSZ01000032.1"/>
</dbReference>
<name>A0A063Y401_9GAMM</name>
<comment type="caution">
    <text evidence="1">The sequence shown here is derived from an EMBL/GenBank/DDBJ whole genome shotgun (WGS) entry which is preliminary data.</text>
</comment>
<keyword evidence="2" id="KW-1185">Reference proteome</keyword>
<dbReference type="Pfam" id="PF20090">
    <property type="entry name" value="DUF6482"/>
    <property type="match status" value="1"/>
</dbReference>
<evidence type="ECO:0000313" key="2">
    <source>
        <dbReference type="Proteomes" id="UP000027318"/>
    </source>
</evidence>
<accession>A0A063Y401</accession>
<protein>
    <submittedName>
        <fullName evidence="1">Uncharacterized protein</fullName>
    </submittedName>
</protein>
<sequence length="103" mass="11807">MKITLKQLQQGHPVKQLILQSMECELYLVNICDHTDQRWIVCDEQGKPLSYRSQLDAKKPFKGLGIQQTLLEHQSPYNEMIGIEPAQVAALQVRIANPDQDYS</sequence>
<dbReference type="EMBL" id="JMSZ01000032">
    <property type="protein sequence ID" value="KDE39267.1"/>
    <property type="molecule type" value="Genomic_DNA"/>
</dbReference>
<reference evidence="1 2" key="1">
    <citation type="journal article" date="2005" name="Int. J. Syst. Evol. Microbiol.">
        <title>Nitrincola lacisaponensis gen. nov., sp. nov., a novel alkaliphilic bacterium isolated from an alkaline, saline lake.</title>
        <authorList>
            <person name="Dimitriu P.A."/>
            <person name="Shukla S.K."/>
            <person name="Conradt J."/>
            <person name="Marquez M.C."/>
            <person name="Ventosa A."/>
            <person name="Maglia A."/>
            <person name="Peyton B.M."/>
            <person name="Pinkart H.C."/>
            <person name="Mormile M.R."/>
        </authorList>
    </citation>
    <scope>NUCLEOTIDE SEQUENCE [LARGE SCALE GENOMIC DNA]</scope>
    <source>
        <strain evidence="1 2">4CA</strain>
    </source>
</reference>
<dbReference type="AlphaFoldDB" id="A0A063Y401"/>
<proteinExistence type="predicted"/>
<dbReference type="OrthoDB" id="5600613at2"/>
<organism evidence="1 2">
    <name type="scientific">Nitrincola lacisaponensis</name>
    <dbReference type="NCBI Taxonomy" id="267850"/>
    <lineage>
        <taxon>Bacteria</taxon>
        <taxon>Pseudomonadati</taxon>
        <taxon>Pseudomonadota</taxon>
        <taxon>Gammaproteobacteria</taxon>
        <taxon>Oceanospirillales</taxon>
        <taxon>Oceanospirillaceae</taxon>
        <taxon>Nitrincola</taxon>
    </lineage>
</organism>
<dbReference type="Proteomes" id="UP000027318">
    <property type="component" value="Unassembled WGS sequence"/>
</dbReference>
<gene>
    <name evidence="1" type="ORF">ADINL_2396</name>
</gene>
<dbReference type="InterPro" id="IPR045508">
    <property type="entry name" value="DUF6482"/>
</dbReference>